<protein>
    <submittedName>
        <fullName evidence="1">Uncharacterized protein</fullName>
    </submittedName>
</protein>
<reference evidence="1 2" key="1">
    <citation type="journal article" date="2023" name="Genes (Basel)">
        <title>Chromosome-Level Genome Assembly and Circadian Gene Repertoire of the Patagonia Blennie Eleginops maclovinus-The Closest Ancestral Proxy of Antarctic Cryonotothenioids.</title>
        <authorList>
            <person name="Cheng C.C."/>
            <person name="Rivera-Colon A.G."/>
            <person name="Minhas B.F."/>
            <person name="Wilson L."/>
            <person name="Rayamajhi N."/>
            <person name="Vargas-Chacoff L."/>
            <person name="Catchen J.M."/>
        </authorList>
    </citation>
    <scope>NUCLEOTIDE SEQUENCE [LARGE SCALE GENOMIC DNA]</scope>
    <source>
        <strain evidence="1">JMC-PN-2008</strain>
    </source>
</reference>
<proteinExistence type="predicted"/>
<dbReference type="EMBL" id="JAUZQC010000003">
    <property type="protein sequence ID" value="KAK5873669.1"/>
    <property type="molecule type" value="Genomic_DNA"/>
</dbReference>
<accession>A0AAN7Y8B6</accession>
<organism evidence="1 2">
    <name type="scientific">Eleginops maclovinus</name>
    <name type="common">Patagonian blennie</name>
    <name type="synonym">Eleginus maclovinus</name>
    <dbReference type="NCBI Taxonomy" id="56733"/>
    <lineage>
        <taxon>Eukaryota</taxon>
        <taxon>Metazoa</taxon>
        <taxon>Chordata</taxon>
        <taxon>Craniata</taxon>
        <taxon>Vertebrata</taxon>
        <taxon>Euteleostomi</taxon>
        <taxon>Actinopterygii</taxon>
        <taxon>Neopterygii</taxon>
        <taxon>Teleostei</taxon>
        <taxon>Neoteleostei</taxon>
        <taxon>Acanthomorphata</taxon>
        <taxon>Eupercaria</taxon>
        <taxon>Perciformes</taxon>
        <taxon>Notothenioidei</taxon>
        <taxon>Eleginopidae</taxon>
        <taxon>Eleginops</taxon>
    </lineage>
</organism>
<gene>
    <name evidence="1" type="ORF">PBY51_018690</name>
</gene>
<evidence type="ECO:0000313" key="2">
    <source>
        <dbReference type="Proteomes" id="UP001346869"/>
    </source>
</evidence>
<comment type="caution">
    <text evidence="1">The sequence shown here is derived from an EMBL/GenBank/DDBJ whole genome shotgun (WGS) entry which is preliminary data.</text>
</comment>
<keyword evidence="2" id="KW-1185">Reference proteome</keyword>
<sequence length="95" mass="10444">MPLHQPLPAPQGEVLSGWPLLFLSPPGSRLPVTSYILLIPDPQRSLSPCRHPFLLSTHMPCCDSRPTCQWSGQPTPPCPSLLLLEVIESDCTAYL</sequence>
<evidence type="ECO:0000313" key="1">
    <source>
        <dbReference type="EMBL" id="KAK5873669.1"/>
    </source>
</evidence>
<dbReference type="AlphaFoldDB" id="A0AAN7Y8B6"/>
<reference evidence="1 2" key="2">
    <citation type="journal article" date="2023" name="Mol. Biol. Evol.">
        <title>Genomics of Secondarily Temperate Adaptation in the Only Non-Antarctic Icefish.</title>
        <authorList>
            <person name="Rivera-Colon A.G."/>
            <person name="Rayamajhi N."/>
            <person name="Minhas B.F."/>
            <person name="Madrigal G."/>
            <person name="Bilyk K.T."/>
            <person name="Yoon V."/>
            <person name="Hune M."/>
            <person name="Gregory S."/>
            <person name="Cheng C.H.C."/>
            <person name="Catchen J.M."/>
        </authorList>
    </citation>
    <scope>NUCLEOTIDE SEQUENCE [LARGE SCALE GENOMIC DNA]</scope>
    <source>
        <strain evidence="1">JMC-PN-2008</strain>
    </source>
</reference>
<dbReference type="Proteomes" id="UP001346869">
    <property type="component" value="Unassembled WGS sequence"/>
</dbReference>
<name>A0AAN7Y8B6_ELEMC</name>